<dbReference type="InterPro" id="IPR036782">
    <property type="entry name" value="NE0471-like_N"/>
</dbReference>
<accession>A0A1V4IPS7</accession>
<evidence type="ECO:0000313" key="2">
    <source>
        <dbReference type="Proteomes" id="UP000191056"/>
    </source>
</evidence>
<dbReference type="Pfam" id="PF10387">
    <property type="entry name" value="DUF2442"/>
    <property type="match status" value="1"/>
</dbReference>
<dbReference type="EMBL" id="MZGT01000027">
    <property type="protein sequence ID" value="OPJ61889.1"/>
    <property type="molecule type" value="Genomic_DNA"/>
</dbReference>
<dbReference type="Gene3D" id="3.30.2020.10">
    <property type="entry name" value="NE0471-like N-terminal domain"/>
    <property type="match status" value="1"/>
</dbReference>
<protein>
    <recommendedName>
        <fullName evidence="3">DUF2442 domain-containing protein</fullName>
    </recommendedName>
</protein>
<sequence>MNKDVYDSNVKLNIPVKVIPLENYHLYIEYEDGKTINFDMNSFLNHPLFKPLKEKAFFDLVQINGSSISWPNDIDICADSLYEFIK</sequence>
<dbReference type="OrthoDB" id="162796at2"/>
<dbReference type="SUPFAM" id="SSF143880">
    <property type="entry name" value="NE0471 N-terminal domain-like"/>
    <property type="match status" value="1"/>
</dbReference>
<reference evidence="1 2" key="1">
    <citation type="submission" date="2017-03" db="EMBL/GenBank/DDBJ databases">
        <title>Genome sequence of Clostridium chromiireducens DSM 23318.</title>
        <authorList>
            <person name="Poehlein A."/>
            <person name="Daniel R."/>
        </authorList>
    </citation>
    <scope>NUCLEOTIDE SEQUENCE [LARGE SCALE GENOMIC DNA]</scope>
    <source>
        <strain evidence="1 2">DSM 23318</strain>
    </source>
</reference>
<evidence type="ECO:0008006" key="3">
    <source>
        <dbReference type="Google" id="ProtNLM"/>
    </source>
</evidence>
<dbReference type="Proteomes" id="UP000191056">
    <property type="component" value="Unassembled WGS sequence"/>
</dbReference>
<gene>
    <name evidence="1" type="ORF">CLCHR_22940</name>
</gene>
<name>A0A1V4IPS7_9CLOT</name>
<dbReference type="STRING" id="225345.CLCHR_22940"/>
<keyword evidence="2" id="KW-1185">Reference proteome</keyword>
<dbReference type="RefSeq" id="WP_079439927.1">
    <property type="nucleotide sequence ID" value="NZ_MZGT01000027.1"/>
</dbReference>
<proteinExistence type="predicted"/>
<dbReference type="InterPro" id="IPR018841">
    <property type="entry name" value="DUF2442"/>
</dbReference>
<evidence type="ECO:0000313" key="1">
    <source>
        <dbReference type="EMBL" id="OPJ61889.1"/>
    </source>
</evidence>
<organism evidence="1 2">
    <name type="scientific">Clostridium chromiireducens</name>
    <dbReference type="NCBI Taxonomy" id="225345"/>
    <lineage>
        <taxon>Bacteria</taxon>
        <taxon>Bacillati</taxon>
        <taxon>Bacillota</taxon>
        <taxon>Clostridia</taxon>
        <taxon>Eubacteriales</taxon>
        <taxon>Clostridiaceae</taxon>
        <taxon>Clostridium</taxon>
    </lineage>
</organism>
<comment type="caution">
    <text evidence="1">The sequence shown here is derived from an EMBL/GenBank/DDBJ whole genome shotgun (WGS) entry which is preliminary data.</text>
</comment>
<dbReference type="AlphaFoldDB" id="A0A1V4IPS7"/>